<keyword evidence="9" id="KW-1185">Reference proteome</keyword>
<feature type="transmembrane region" description="Helical" evidence="5">
    <location>
        <begin position="243"/>
        <end position="264"/>
    </location>
</feature>
<sequence length="484" mass="51425">MMADMNFAALSVEIGIAVLMAAVLLLDLILEKNAPRRILGGVTAVGLLAVLAGAVGMYPPDGGAVAFYAGHYIVDGYSVFFKMLFIAGILSTVLFSMDYAEEVLPHRGEYYVLLLAVLLGMCALASANDLMTAFVGLELMTVSFYALVALRTDAPRSAEAGMKYLVFGAGSTAALLYGMSLVYGMTGTMLFQGIAQGYGMLFPLGLIGVVLMLAGFFFKLSIIPFHLWAPDVYEGAPAPVTGLLAMCSKAAGIAVLLRVLFVAFPVLAAYWAHLIAVLAAVSVVGGNLMAFRQTNIKRMLAYSSIAQAGYMMSALVATNAAGIKAVLFYAMTYVFANVAAFVTVTYLEMKRGAADFDTVRGLAKESLLPAGLLMVALLTMAGLPPTAGFVGKIYIFSAVIDAGYLWLAGVGFVMSMASVYYYLLVIKEMYRDVELGEKEVKSKLVLPLPASAVGVLAVLCTLIVGIWAQPLSILSNIAVYTFMR</sequence>
<comment type="subcellular location">
    <subcellularLocation>
        <location evidence="5">Cell membrane</location>
        <topology evidence="5">Multi-pass membrane protein</topology>
    </subcellularLocation>
    <subcellularLocation>
        <location evidence="1">Endomembrane system</location>
        <topology evidence="1">Multi-pass membrane protein</topology>
    </subcellularLocation>
    <subcellularLocation>
        <location evidence="6">Membrane</location>
        <topology evidence="6">Multi-pass membrane protein</topology>
    </subcellularLocation>
</comment>
<dbReference type="InterPro" id="IPR010096">
    <property type="entry name" value="NADH-Q_OxRdtase_suN/2"/>
</dbReference>
<dbReference type="GO" id="GO:0048038">
    <property type="term" value="F:quinone binding"/>
    <property type="evidence" value="ECO:0007669"/>
    <property type="project" value="UniProtKB-KW"/>
</dbReference>
<name>E7N0J1_9FIRM</name>
<evidence type="ECO:0000259" key="7">
    <source>
        <dbReference type="Pfam" id="PF00361"/>
    </source>
</evidence>
<keyword evidence="4 5" id="KW-0472">Membrane</keyword>
<evidence type="ECO:0000256" key="4">
    <source>
        <dbReference type="ARBA" id="ARBA00023136"/>
    </source>
</evidence>
<evidence type="ECO:0000256" key="3">
    <source>
        <dbReference type="ARBA" id="ARBA00022989"/>
    </source>
</evidence>
<evidence type="ECO:0000256" key="6">
    <source>
        <dbReference type="RuleBase" id="RU000320"/>
    </source>
</evidence>
<comment type="subunit">
    <text evidence="5">NDH-1 is composed of 14 different subunits. Subunits NuoA, H, J, K, L, M, N constitute the membrane sector of the complex.</text>
</comment>
<feature type="transmembrane region" description="Helical" evidence="5">
    <location>
        <begin position="198"/>
        <end position="222"/>
    </location>
</feature>
<keyword evidence="5" id="KW-1003">Cell membrane</keyword>
<proteinExistence type="inferred from homology"/>
<dbReference type="AlphaFoldDB" id="E7N0J1"/>
<keyword evidence="5" id="KW-0813">Transport</keyword>
<reference evidence="8 9" key="1">
    <citation type="submission" date="2010-08" db="EMBL/GenBank/DDBJ databases">
        <authorList>
            <person name="Weinstock G."/>
            <person name="Sodergren E."/>
            <person name="Clifton S."/>
            <person name="Fulton L."/>
            <person name="Fulton B."/>
            <person name="Courtney L."/>
            <person name="Fronick C."/>
            <person name="Harrison M."/>
            <person name="Strong C."/>
            <person name="Farmer C."/>
            <person name="Delahaunty K."/>
            <person name="Markovic C."/>
            <person name="Hall O."/>
            <person name="Minx P."/>
            <person name="Tomlinson C."/>
            <person name="Mitreva M."/>
            <person name="Hou S."/>
            <person name="Chen J."/>
            <person name="Wollam A."/>
            <person name="Pepin K.H."/>
            <person name="Johnson M."/>
            <person name="Bhonagiri V."/>
            <person name="Zhang X."/>
            <person name="Suruliraj S."/>
            <person name="Warren W."/>
            <person name="Chinwalla A."/>
            <person name="Mardis E.R."/>
            <person name="Wilson R.K."/>
        </authorList>
    </citation>
    <scope>NUCLEOTIDE SEQUENCE [LARGE SCALE GENOMIC DNA]</scope>
    <source>
        <strain evidence="8 9">F0399</strain>
    </source>
</reference>
<dbReference type="NCBIfam" id="TIGR01770">
    <property type="entry name" value="NDH_I_N"/>
    <property type="match status" value="1"/>
</dbReference>
<protein>
    <recommendedName>
        <fullName evidence="5">NADH-quinone oxidoreductase subunit N</fullName>
        <ecNumber evidence="5">7.1.1.-</ecNumber>
    </recommendedName>
    <alternativeName>
        <fullName evidence="5">NADH dehydrogenase I subunit N</fullName>
    </alternativeName>
    <alternativeName>
        <fullName evidence="5">NDH-1 subunit N</fullName>
    </alternativeName>
</protein>
<comment type="catalytic activity">
    <reaction evidence="5">
        <text>a quinone + NADH + 5 H(+)(in) = a quinol + NAD(+) + 4 H(+)(out)</text>
        <dbReference type="Rhea" id="RHEA:57888"/>
        <dbReference type="ChEBI" id="CHEBI:15378"/>
        <dbReference type="ChEBI" id="CHEBI:24646"/>
        <dbReference type="ChEBI" id="CHEBI:57540"/>
        <dbReference type="ChEBI" id="CHEBI:57945"/>
        <dbReference type="ChEBI" id="CHEBI:132124"/>
    </reaction>
</comment>
<keyword evidence="5" id="KW-0520">NAD</keyword>
<feature type="transmembrane region" description="Helical" evidence="5">
    <location>
        <begin position="109"/>
        <end position="127"/>
    </location>
</feature>
<dbReference type="RefSeq" id="WP_009349172.1">
    <property type="nucleotide sequence ID" value="NZ_GL638130.1"/>
</dbReference>
<feature type="transmembrane region" description="Helical" evidence="5">
    <location>
        <begin position="300"/>
        <end position="320"/>
    </location>
</feature>
<dbReference type="PANTHER" id="PTHR22773">
    <property type="entry name" value="NADH DEHYDROGENASE"/>
    <property type="match status" value="1"/>
</dbReference>
<keyword evidence="2 5" id="KW-0812">Transmembrane</keyword>
<feature type="transmembrane region" description="Helical" evidence="5">
    <location>
        <begin position="164"/>
        <end position="186"/>
    </location>
</feature>
<dbReference type="HOGENOM" id="CLU_007100_1_5_9"/>
<feature type="transmembrane region" description="Helical" evidence="5">
    <location>
        <begin position="38"/>
        <end position="59"/>
    </location>
</feature>
<dbReference type="GO" id="GO:0008137">
    <property type="term" value="F:NADH dehydrogenase (ubiquinone) activity"/>
    <property type="evidence" value="ECO:0007669"/>
    <property type="project" value="InterPro"/>
</dbReference>
<dbReference type="Pfam" id="PF00361">
    <property type="entry name" value="Proton_antipo_M"/>
    <property type="match status" value="1"/>
</dbReference>
<organism evidence="8 9">
    <name type="scientific">Selenomonas artemidis F0399</name>
    <dbReference type="NCBI Taxonomy" id="749551"/>
    <lineage>
        <taxon>Bacteria</taxon>
        <taxon>Bacillati</taxon>
        <taxon>Bacillota</taxon>
        <taxon>Negativicutes</taxon>
        <taxon>Selenomonadales</taxon>
        <taxon>Selenomonadaceae</taxon>
        <taxon>Selenomonas</taxon>
    </lineage>
</organism>
<keyword evidence="3 5" id="KW-1133">Transmembrane helix</keyword>
<dbReference type="HAMAP" id="MF_00445">
    <property type="entry name" value="NDH1_NuoN_1"/>
    <property type="match status" value="1"/>
</dbReference>
<dbReference type="EC" id="7.1.1.-" evidence="5"/>
<feature type="transmembrane region" description="Helical" evidence="5">
    <location>
        <begin position="79"/>
        <end position="97"/>
    </location>
</feature>
<dbReference type="STRING" id="749551.HMPREF9555_00491"/>
<feature type="transmembrane region" description="Helical" evidence="5">
    <location>
        <begin position="326"/>
        <end position="347"/>
    </location>
</feature>
<evidence type="ECO:0000256" key="5">
    <source>
        <dbReference type="HAMAP-Rule" id="MF_00445"/>
    </source>
</evidence>
<comment type="similarity">
    <text evidence="5">Belongs to the complex I subunit 2 family.</text>
</comment>
<feature type="transmembrane region" description="Helical" evidence="5">
    <location>
        <begin position="404"/>
        <end position="423"/>
    </location>
</feature>
<evidence type="ECO:0000313" key="8">
    <source>
        <dbReference type="EMBL" id="EFW30199.1"/>
    </source>
</evidence>
<feature type="transmembrane region" description="Helical" evidence="5">
    <location>
        <begin position="133"/>
        <end position="152"/>
    </location>
</feature>
<gene>
    <name evidence="5" type="primary">nuoN</name>
    <name evidence="8" type="ORF">HMPREF9555_00491</name>
</gene>
<feature type="transmembrane region" description="Helical" evidence="5">
    <location>
        <begin position="270"/>
        <end position="288"/>
    </location>
</feature>
<dbReference type="GO" id="GO:0005886">
    <property type="term" value="C:plasma membrane"/>
    <property type="evidence" value="ECO:0007669"/>
    <property type="project" value="UniProtKB-SubCell"/>
</dbReference>
<evidence type="ECO:0000256" key="2">
    <source>
        <dbReference type="ARBA" id="ARBA00022692"/>
    </source>
</evidence>
<keyword evidence="5" id="KW-1278">Translocase</keyword>
<dbReference type="InterPro" id="IPR001750">
    <property type="entry name" value="ND/Mrp_TM"/>
</dbReference>
<accession>E7N0J1</accession>
<dbReference type="GO" id="GO:0012505">
    <property type="term" value="C:endomembrane system"/>
    <property type="evidence" value="ECO:0007669"/>
    <property type="project" value="UniProtKB-SubCell"/>
</dbReference>
<dbReference type="EMBL" id="AECV01000005">
    <property type="protein sequence ID" value="EFW30199.1"/>
    <property type="molecule type" value="Genomic_DNA"/>
</dbReference>
<comment type="caution">
    <text evidence="8">The sequence shown here is derived from an EMBL/GenBank/DDBJ whole genome shotgun (WGS) entry which is preliminary data.</text>
</comment>
<feature type="transmembrane region" description="Helical" evidence="5">
    <location>
        <begin position="6"/>
        <end position="26"/>
    </location>
</feature>
<feature type="transmembrane region" description="Helical" evidence="5">
    <location>
        <begin position="367"/>
        <end position="384"/>
    </location>
</feature>
<dbReference type="GO" id="GO:0042773">
    <property type="term" value="P:ATP synthesis coupled electron transport"/>
    <property type="evidence" value="ECO:0007669"/>
    <property type="project" value="InterPro"/>
</dbReference>
<dbReference type="Proteomes" id="UP000004633">
    <property type="component" value="Unassembled WGS sequence"/>
</dbReference>
<evidence type="ECO:0000313" key="9">
    <source>
        <dbReference type="Proteomes" id="UP000004633"/>
    </source>
</evidence>
<evidence type="ECO:0000256" key="1">
    <source>
        <dbReference type="ARBA" id="ARBA00004127"/>
    </source>
</evidence>
<comment type="function">
    <text evidence="5">NDH-1 shuttles electrons from NADH, via FMN and iron-sulfur (Fe-S) centers, to quinones in the respiratory chain. The immediate electron acceptor for the enzyme in this species is believed to be a menaquinone. Couples the redox reaction to proton translocation (for every two electrons transferred, four hydrogen ions are translocated across the cytoplasmic membrane), and thus conserves the redox energy in a proton gradient.</text>
</comment>
<keyword evidence="5" id="KW-0874">Quinone</keyword>
<dbReference type="GO" id="GO:0050136">
    <property type="term" value="F:NADH dehydrogenase (quinone) (non-electrogenic) activity"/>
    <property type="evidence" value="ECO:0007669"/>
    <property type="project" value="UniProtKB-UniRule"/>
</dbReference>
<feature type="transmembrane region" description="Helical" evidence="5">
    <location>
        <begin position="444"/>
        <end position="468"/>
    </location>
</feature>
<feature type="domain" description="NADH:quinone oxidoreductase/Mrp antiporter transmembrane" evidence="7">
    <location>
        <begin position="127"/>
        <end position="415"/>
    </location>
</feature>